<dbReference type="EMBL" id="JADBGQ010000005">
    <property type="protein sequence ID" value="KAG5396850.1"/>
    <property type="molecule type" value="Genomic_DNA"/>
</dbReference>
<feature type="non-terminal residue" evidence="2">
    <location>
        <position position="1"/>
    </location>
</feature>
<gene>
    <name evidence="2" type="primary">A05g502690.1_BraROA</name>
    <name evidence="2" type="ORF">IGI04_018664</name>
</gene>
<evidence type="ECO:0000313" key="3">
    <source>
        <dbReference type="Proteomes" id="UP000823674"/>
    </source>
</evidence>
<sequence length="110" mass="12846">HTKQNHEQSTIETIKTASPGAENRCRVEKKQREGNRQSCNGEAIDDPTEQQRLLSPRAYAWRTDTRRYTEAELASEEENTLELSRERYEESKIIENNTFVISFQLDSDKL</sequence>
<feature type="compositionally biased region" description="Polar residues" evidence="1">
    <location>
        <begin position="7"/>
        <end position="16"/>
    </location>
</feature>
<reference evidence="2 3" key="1">
    <citation type="submission" date="2021-03" db="EMBL/GenBank/DDBJ databases">
        <authorList>
            <person name="King G.J."/>
            <person name="Bancroft I."/>
            <person name="Baten A."/>
            <person name="Bloomfield J."/>
            <person name="Borpatragohain P."/>
            <person name="He Z."/>
            <person name="Irish N."/>
            <person name="Irwin J."/>
            <person name="Liu K."/>
            <person name="Mauleon R.P."/>
            <person name="Moore J."/>
            <person name="Morris R."/>
            <person name="Ostergaard L."/>
            <person name="Wang B."/>
            <person name="Wells R."/>
        </authorList>
    </citation>
    <scope>NUCLEOTIDE SEQUENCE [LARGE SCALE GENOMIC DNA]</scope>
    <source>
        <strain evidence="2">R-o-18</strain>
        <tissue evidence="2">Leaf</tissue>
    </source>
</reference>
<accession>A0ABQ7MG28</accession>
<evidence type="ECO:0000256" key="1">
    <source>
        <dbReference type="SAM" id="MobiDB-lite"/>
    </source>
</evidence>
<feature type="compositionally biased region" description="Basic and acidic residues" evidence="1">
    <location>
        <begin position="23"/>
        <end position="35"/>
    </location>
</feature>
<keyword evidence="3" id="KW-1185">Reference proteome</keyword>
<organism evidence="2 3">
    <name type="scientific">Brassica rapa subsp. trilocularis</name>
    <dbReference type="NCBI Taxonomy" id="1813537"/>
    <lineage>
        <taxon>Eukaryota</taxon>
        <taxon>Viridiplantae</taxon>
        <taxon>Streptophyta</taxon>
        <taxon>Embryophyta</taxon>
        <taxon>Tracheophyta</taxon>
        <taxon>Spermatophyta</taxon>
        <taxon>Magnoliopsida</taxon>
        <taxon>eudicotyledons</taxon>
        <taxon>Gunneridae</taxon>
        <taxon>Pentapetalae</taxon>
        <taxon>rosids</taxon>
        <taxon>malvids</taxon>
        <taxon>Brassicales</taxon>
        <taxon>Brassicaceae</taxon>
        <taxon>Brassiceae</taxon>
        <taxon>Brassica</taxon>
    </lineage>
</organism>
<protein>
    <submittedName>
        <fullName evidence="2">Uncharacterized protein</fullName>
    </submittedName>
</protein>
<comment type="caution">
    <text evidence="2">The sequence shown here is derived from an EMBL/GenBank/DDBJ whole genome shotgun (WGS) entry which is preliminary data.</text>
</comment>
<proteinExistence type="predicted"/>
<evidence type="ECO:0000313" key="2">
    <source>
        <dbReference type="EMBL" id="KAG5396850.1"/>
    </source>
</evidence>
<name>A0ABQ7MG28_BRACM</name>
<dbReference type="Proteomes" id="UP000823674">
    <property type="component" value="Chromosome A05"/>
</dbReference>
<feature type="region of interest" description="Disordered" evidence="1">
    <location>
        <begin position="1"/>
        <end position="51"/>
    </location>
</feature>